<keyword evidence="1" id="KW-1133">Transmembrane helix</keyword>
<evidence type="ECO:0000313" key="2">
    <source>
        <dbReference type="EMBL" id="MFC3986802.1"/>
    </source>
</evidence>
<accession>A0ABV8FDK5</accession>
<evidence type="ECO:0000256" key="1">
    <source>
        <dbReference type="SAM" id="Phobius"/>
    </source>
</evidence>
<name>A0ABV8FDK5_9ACTN</name>
<comment type="caution">
    <text evidence="2">The sequence shown here is derived from an EMBL/GenBank/DDBJ whole genome shotgun (WGS) entry which is preliminary data.</text>
</comment>
<sequence>MALSIPVERIERQAREADPRRAVLTALLFVPFVLGWLVRRAWMGLVYLWSAVVAGWQEAARPRVTEGGSDE</sequence>
<organism evidence="2 3">
    <name type="scientific">Streptosporangium jomthongense</name>
    <dbReference type="NCBI Taxonomy" id="1193683"/>
    <lineage>
        <taxon>Bacteria</taxon>
        <taxon>Bacillati</taxon>
        <taxon>Actinomycetota</taxon>
        <taxon>Actinomycetes</taxon>
        <taxon>Streptosporangiales</taxon>
        <taxon>Streptosporangiaceae</taxon>
        <taxon>Streptosporangium</taxon>
    </lineage>
</organism>
<gene>
    <name evidence="2" type="ORF">ACFOYY_42200</name>
</gene>
<protein>
    <submittedName>
        <fullName evidence="2">Uncharacterized protein</fullName>
    </submittedName>
</protein>
<keyword evidence="1" id="KW-0812">Transmembrane</keyword>
<proteinExistence type="predicted"/>
<dbReference type="EMBL" id="JBHSBC010000067">
    <property type="protein sequence ID" value="MFC3986802.1"/>
    <property type="molecule type" value="Genomic_DNA"/>
</dbReference>
<keyword evidence="3" id="KW-1185">Reference proteome</keyword>
<keyword evidence="1" id="KW-0472">Membrane</keyword>
<dbReference type="Proteomes" id="UP001595698">
    <property type="component" value="Unassembled WGS sequence"/>
</dbReference>
<dbReference type="RefSeq" id="WP_386197150.1">
    <property type="nucleotide sequence ID" value="NZ_JBHSBC010000067.1"/>
</dbReference>
<feature type="transmembrane region" description="Helical" evidence="1">
    <location>
        <begin position="21"/>
        <end position="38"/>
    </location>
</feature>
<reference evidence="3" key="1">
    <citation type="journal article" date="2019" name="Int. J. Syst. Evol. Microbiol.">
        <title>The Global Catalogue of Microorganisms (GCM) 10K type strain sequencing project: providing services to taxonomists for standard genome sequencing and annotation.</title>
        <authorList>
            <consortium name="The Broad Institute Genomics Platform"/>
            <consortium name="The Broad Institute Genome Sequencing Center for Infectious Disease"/>
            <person name="Wu L."/>
            <person name="Ma J."/>
        </authorList>
    </citation>
    <scope>NUCLEOTIDE SEQUENCE [LARGE SCALE GENOMIC DNA]</scope>
    <source>
        <strain evidence="3">TBRC 7912</strain>
    </source>
</reference>
<evidence type="ECO:0000313" key="3">
    <source>
        <dbReference type="Proteomes" id="UP001595698"/>
    </source>
</evidence>